<dbReference type="EMBL" id="CP064942">
    <property type="protein sequence ID" value="QPH52294.1"/>
    <property type="molecule type" value="Genomic_DNA"/>
</dbReference>
<accession>A0A7S9LNE3</accession>
<evidence type="ECO:0000313" key="2">
    <source>
        <dbReference type="EMBL" id="QPH52294.1"/>
    </source>
</evidence>
<protein>
    <submittedName>
        <fullName evidence="2">Uncharacterized protein</fullName>
    </submittedName>
</protein>
<dbReference type="Gene3D" id="1.10.606.10">
    <property type="entry name" value="Vanadium-containing Chloroperoxidase, domain 2"/>
    <property type="match status" value="1"/>
</dbReference>
<dbReference type="Proteomes" id="UP000594800">
    <property type="component" value="Chromosome"/>
</dbReference>
<reference evidence="2 3" key="1">
    <citation type="submission" date="2020-11" db="EMBL/GenBank/DDBJ databases">
        <title>Description of Pontivivens ytuae sp. nov. isolated from deep sea sediment of Mariana Trench.</title>
        <authorList>
            <person name="Wang Z."/>
            <person name="Sun Q.-L."/>
            <person name="Xu X.-D."/>
            <person name="Tang Y.-Z."/>
            <person name="Zhang J."/>
        </authorList>
    </citation>
    <scope>NUCLEOTIDE SEQUENCE [LARGE SCALE GENOMIC DNA]</scope>
    <source>
        <strain evidence="2 3">MT2928</strain>
    </source>
</reference>
<dbReference type="RefSeq" id="WP_196101508.1">
    <property type="nucleotide sequence ID" value="NZ_CP064942.1"/>
</dbReference>
<name>A0A7S9LNE3_9RHOB</name>
<organism evidence="2 3">
    <name type="scientific">Pontivivens ytuae</name>
    <dbReference type="NCBI Taxonomy" id="2789856"/>
    <lineage>
        <taxon>Bacteria</taxon>
        <taxon>Pseudomonadati</taxon>
        <taxon>Pseudomonadota</taxon>
        <taxon>Alphaproteobacteria</taxon>
        <taxon>Rhodobacterales</taxon>
        <taxon>Paracoccaceae</taxon>
        <taxon>Pontivivens</taxon>
    </lineage>
</organism>
<keyword evidence="3" id="KW-1185">Reference proteome</keyword>
<proteinExistence type="predicted"/>
<dbReference type="InterPro" id="IPR036938">
    <property type="entry name" value="PAP2/HPO_sf"/>
</dbReference>
<feature type="region of interest" description="Disordered" evidence="1">
    <location>
        <begin position="1"/>
        <end position="54"/>
    </location>
</feature>
<dbReference type="InterPro" id="IPR052559">
    <property type="entry name" value="V-haloperoxidase"/>
</dbReference>
<dbReference type="GO" id="GO:0004601">
    <property type="term" value="F:peroxidase activity"/>
    <property type="evidence" value="ECO:0007669"/>
    <property type="project" value="InterPro"/>
</dbReference>
<dbReference type="AlphaFoldDB" id="A0A7S9LNE3"/>
<gene>
    <name evidence="2" type="ORF">I0K15_10670</name>
</gene>
<evidence type="ECO:0000256" key="1">
    <source>
        <dbReference type="SAM" id="MobiDB-lite"/>
    </source>
</evidence>
<dbReference type="PANTHER" id="PTHR34599">
    <property type="entry name" value="PEROXIDASE-RELATED"/>
    <property type="match status" value="1"/>
</dbReference>
<sequence>MSYDFDMNGFGDAPDPRGAAKDVADRRPRHAGGNNGEKNQPGPRPTSFHKGLPHCVNGLPDEHAFKTFLRALTGFDYAPNVNAEFNVPLGPENAVGAWRDGMAHRPAVKAVDVFFSETAPGTPPNVRNWESPLAGLQGVLQGPQPMEIAQAPAPRLGGSELTAEMAEVYAMALLRDVSFEEMKDPATPAAGGITVGEIVAELGALPWFDLGADVVDEGTLHEYRRRDARLRDPETPNEPAHPVLDTQNLFRGSAPGAKDGPQISQFMLIGNVGRGNPADRAPGADGTPVADSPADGFINFGVQRVDQRVNVHLEGRDHMTDWALWLDVQNGADVRGTDAYMNEGSGAILPRFMGTPRDLATYVHFDQLYQAYFNACLLMLESGVPFDLGFPSGSSHATRGSFATWGGPHVLSLVTEVATRGLKAVRFQKFQEHLRGRPEQLAAMITLAANGKADLLGTSRMGFETMVAELEHKAPKIMHAISTHNGAQNAARAGDASIFPRVGGTGSHTLPDISAKNYLLPMAFPEGSPMHAAYGAGHATVAGACVTVLKAFFEMSDGSPGEPGVGRPLTLERAKTDETLWTRKTMAGFGLDNVYVADDANQRLSLKPSDHYTPADITMEGELNKLAANVSIGRNFAGVHFYTDYYDSLRLGERIAIGIMQEQLATYRDCITMRMTSFDGDRIILVGDGQGGAEIHVRPVGQRHWIAVSDPWWNRHAGGEFGVA</sequence>
<dbReference type="KEGG" id="poz:I0K15_10670"/>
<dbReference type="InterPro" id="IPR016119">
    <property type="entry name" value="Br/Cl_peroxidase_C"/>
</dbReference>
<feature type="compositionally biased region" description="Basic and acidic residues" evidence="1">
    <location>
        <begin position="14"/>
        <end position="26"/>
    </location>
</feature>
<dbReference type="PANTHER" id="PTHR34599:SF1">
    <property type="entry name" value="PHOSPHATIDIC ACID PHOSPHATASE TYPE 2_HALOPEROXIDASE DOMAIN-CONTAINING PROTEIN"/>
    <property type="match status" value="1"/>
</dbReference>
<evidence type="ECO:0000313" key="3">
    <source>
        <dbReference type="Proteomes" id="UP000594800"/>
    </source>
</evidence>
<dbReference type="SUPFAM" id="SSF48317">
    <property type="entry name" value="Acid phosphatase/Vanadium-dependent haloperoxidase"/>
    <property type="match status" value="1"/>
</dbReference>